<dbReference type="EMBL" id="JBHSEH010000004">
    <property type="protein sequence ID" value="MFC4425099.1"/>
    <property type="molecule type" value="Genomic_DNA"/>
</dbReference>
<evidence type="ECO:0000256" key="1">
    <source>
        <dbReference type="SAM" id="MobiDB-lite"/>
    </source>
</evidence>
<dbReference type="Pfam" id="PF00126">
    <property type="entry name" value="HTH_1"/>
    <property type="match status" value="1"/>
</dbReference>
<feature type="region of interest" description="Disordered" evidence="1">
    <location>
        <begin position="32"/>
        <end position="58"/>
    </location>
</feature>
<dbReference type="Gene3D" id="1.10.10.10">
    <property type="entry name" value="Winged helix-like DNA-binding domain superfamily/Winged helix DNA-binding domain"/>
    <property type="match status" value="1"/>
</dbReference>
<dbReference type="PROSITE" id="PS50931">
    <property type="entry name" value="HTH_LYSR"/>
    <property type="match status" value="1"/>
</dbReference>
<organism evidence="3 4">
    <name type="scientific">Deinococcus navajonensis</name>
    <dbReference type="NCBI Taxonomy" id="309884"/>
    <lineage>
        <taxon>Bacteria</taxon>
        <taxon>Thermotogati</taxon>
        <taxon>Deinococcota</taxon>
        <taxon>Deinococci</taxon>
        <taxon>Deinococcales</taxon>
        <taxon>Deinococcaceae</taxon>
        <taxon>Deinococcus</taxon>
    </lineage>
</organism>
<reference evidence="4" key="1">
    <citation type="journal article" date="2019" name="Int. J. Syst. Evol. Microbiol.">
        <title>The Global Catalogue of Microorganisms (GCM) 10K type strain sequencing project: providing services to taxonomists for standard genome sequencing and annotation.</title>
        <authorList>
            <consortium name="The Broad Institute Genomics Platform"/>
            <consortium name="The Broad Institute Genome Sequencing Center for Infectious Disease"/>
            <person name="Wu L."/>
            <person name="Ma J."/>
        </authorList>
    </citation>
    <scope>NUCLEOTIDE SEQUENCE [LARGE SCALE GENOMIC DNA]</scope>
    <source>
        <strain evidence="4">CCUG 56029</strain>
    </source>
</reference>
<keyword evidence="4" id="KW-1185">Reference proteome</keyword>
<proteinExistence type="predicted"/>
<sequence>MRLEPAHLVTFSGVAEYGNISRAAKALRLSQPAMSGQLKSRHDVGANACPPAPRTASP</sequence>
<comment type="caution">
    <text evidence="3">The sequence shown here is derived from an EMBL/GenBank/DDBJ whole genome shotgun (WGS) entry which is preliminary data.</text>
</comment>
<evidence type="ECO:0000313" key="4">
    <source>
        <dbReference type="Proteomes" id="UP001595998"/>
    </source>
</evidence>
<dbReference type="InterPro" id="IPR036390">
    <property type="entry name" value="WH_DNA-bd_sf"/>
</dbReference>
<gene>
    <name evidence="3" type="ORF">ACFOZ9_02670</name>
</gene>
<evidence type="ECO:0000259" key="2">
    <source>
        <dbReference type="PROSITE" id="PS50931"/>
    </source>
</evidence>
<dbReference type="SUPFAM" id="SSF46785">
    <property type="entry name" value="Winged helix' DNA-binding domain"/>
    <property type="match status" value="1"/>
</dbReference>
<name>A0ABV8XJL4_9DEIO</name>
<accession>A0ABV8XJL4</accession>
<protein>
    <submittedName>
        <fullName evidence="3">LysR family transcriptional regulator</fullName>
    </submittedName>
</protein>
<feature type="domain" description="HTH lysR-type" evidence="2">
    <location>
        <begin position="3"/>
        <end position="39"/>
    </location>
</feature>
<evidence type="ECO:0000313" key="3">
    <source>
        <dbReference type="EMBL" id="MFC4425099.1"/>
    </source>
</evidence>
<dbReference type="InterPro" id="IPR000847">
    <property type="entry name" value="LysR_HTH_N"/>
</dbReference>
<dbReference type="InterPro" id="IPR036388">
    <property type="entry name" value="WH-like_DNA-bd_sf"/>
</dbReference>
<dbReference type="Proteomes" id="UP001595998">
    <property type="component" value="Unassembled WGS sequence"/>
</dbReference>
<dbReference type="RefSeq" id="WP_380036136.1">
    <property type="nucleotide sequence ID" value="NZ_JBHSEH010000004.1"/>
</dbReference>